<dbReference type="RefSeq" id="WP_378255054.1">
    <property type="nucleotide sequence ID" value="NZ_JBHSJV010000001.1"/>
</dbReference>
<organism evidence="3 4">
    <name type="scientific">Aquimarina hainanensis</name>
    <dbReference type="NCBI Taxonomy" id="1578017"/>
    <lineage>
        <taxon>Bacteria</taxon>
        <taxon>Pseudomonadati</taxon>
        <taxon>Bacteroidota</taxon>
        <taxon>Flavobacteriia</taxon>
        <taxon>Flavobacteriales</taxon>
        <taxon>Flavobacteriaceae</taxon>
        <taxon>Aquimarina</taxon>
    </lineage>
</organism>
<feature type="domain" description="SnoaL-like" evidence="2">
    <location>
        <begin position="68"/>
        <end position="166"/>
    </location>
</feature>
<evidence type="ECO:0000313" key="4">
    <source>
        <dbReference type="Proteomes" id="UP001597459"/>
    </source>
</evidence>
<dbReference type="Proteomes" id="UP001597459">
    <property type="component" value="Unassembled WGS sequence"/>
</dbReference>
<evidence type="ECO:0000259" key="2">
    <source>
        <dbReference type="Pfam" id="PF12680"/>
    </source>
</evidence>
<gene>
    <name evidence="3" type="ORF">ACFSTE_18745</name>
</gene>
<dbReference type="InterPro" id="IPR037401">
    <property type="entry name" value="SnoaL-like"/>
</dbReference>
<dbReference type="InterPro" id="IPR032710">
    <property type="entry name" value="NTF2-like_dom_sf"/>
</dbReference>
<proteinExistence type="predicted"/>
<sequence length="358" mass="41346">MKTALKTICLLLIVCTFFSCNEDESTNTQTVTEEDDTKGSSWKRELYNFRKERQQTKKRIELFDQLDFDHYNNQDWDAFSISHADDIIVHNADGSITHGLDAHTNSLKPAFDLVPDLKITGHPVKFGNGDWTAVIGRMEGTNPSNGKKLNLLMATIAKWEGLKMVEEYLFWDNKAFAEQLGLNDTDAAILREDMAIHAISKTTKSPWTEYLQFKKEERINNERLRIFDELDFEHYTNQNWEGFRISHADDIKVYYPNGFSEVGLDPHVNLLKPEFEYLPDTRIQEHPVRIASGDWTAVIGIQEATFTKPLTLDDGTVIPPNGNKLKYTMVTFGRWENGKMVEEYLFWDNQTYDNQLGL</sequence>
<keyword evidence="1" id="KW-0732">Signal</keyword>
<feature type="chain" id="PRO_5046715831" evidence="1">
    <location>
        <begin position="22"/>
        <end position="358"/>
    </location>
</feature>
<accession>A0ABW5NFB0</accession>
<dbReference type="EMBL" id="JBHULX010000039">
    <property type="protein sequence ID" value="MFD2592883.1"/>
    <property type="molecule type" value="Genomic_DNA"/>
</dbReference>
<evidence type="ECO:0000256" key="1">
    <source>
        <dbReference type="SAM" id="SignalP"/>
    </source>
</evidence>
<dbReference type="PANTHER" id="PTHR38436">
    <property type="entry name" value="POLYKETIDE CYCLASE SNOAL-LIKE DOMAIN"/>
    <property type="match status" value="1"/>
</dbReference>
<dbReference type="SUPFAM" id="SSF54427">
    <property type="entry name" value="NTF2-like"/>
    <property type="match status" value="2"/>
</dbReference>
<name>A0ABW5NFB0_9FLAO</name>
<protein>
    <submittedName>
        <fullName evidence="3">Ester cyclase</fullName>
    </submittedName>
</protein>
<dbReference type="Pfam" id="PF07366">
    <property type="entry name" value="SnoaL"/>
    <property type="match status" value="1"/>
</dbReference>
<reference evidence="4" key="1">
    <citation type="journal article" date="2019" name="Int. J. Syst. Evol. Microbiol.">
        <title>The Global Catalogue of Microorganisms (GCM) 10K type strain sequencing project: providing services to taxonomists for standard genome sequencing and annotation.</title>
        <authorList>
            <consortium name="The Broad Institute Genomics Platform"/>
            <consortium name="The Broad Institute Genome Sequencing Center for Infectious Disease"/>
            <person name="Wu L."/>
            <person name="Ma J."/>
        </authorList>
    </citation>
    <scope>NUCLEOTIDE SEQUENCE [LARGE SCALE GENOMIC DNA]</scope>
    <source>
        <strain evidence="4">KCTC 42423</strain>
    </source>
</reference>
<comment type="caution">
    <text evidence="3">The sequence shown here is derived from an EMBL/GenBank/DDBJ whole genome shotgun (WGS) entry which is preliminary data.</text>
</comment>
<keyword evidence="4" id="KW-1185">Reference proteome</keyword>
<dbReference type="InterPro" id="IPR009959">
    <property type="entry name" value="Cyclase_SnoaL-like"/>
</dbReference>
<dbReference type="PROSITE" id="PS51257">
    <property type="entry name" value="PROKAR_LIPOPROTEIN"/>
    <property type="match status" value="1"/>
</dbReference>
<feature type="signal peptide" evidence="1">
    <location>
        <begin position="1"/>
        <end position="21"/>
    </location>
</feature>
<dbReference type="PANTHER" id="PTHR38436:SF1">
    <property type="entry name" value="ESTER CYCLASE"/>
    <property type="match status" value="1"/>
</dbReference>
<dbReference type="Pfam" id="PF12680">
    <property type="entry name" value="SnoaL_2"/>
    <property type="match status" value="1"/>
</dbReference>
<dbReference type="Gene3D" id="3.10.450.50">
    <property type="match status" value="2"/>
</dbReference>
<evidence type="ECO:0000313" key="3">
    <source>
        <dbReference type="EMBL" id="MFD2592883.1"/>
    </source>
</evidence>